<dbReference type="EMBL" id="BLXT01006100">
    <property type="protein sequence ID" value="GFO29010.1"/>
    <property type="molecule type" value="Genomic_DNA"/>
</dbReference>
<feature type="region of interest" description="Disordered" evidence="1">
    <location>
        <begin position="25"/>
        <end position="46"/>
    </location>
</feature>
<feature type="compositionally biased region" description="Low complexity" evidence="1">
    <location>
        <begin position="32"/>
        <end position="42"/>
    </location>
</feature>
<comment type="caution">
    <text evidence="3">The sequence shown here is derived from an EMBL/GenBank/DDBJ whole genome shotgun (WGS) entry which is preliminary data.</text>
</comment>
<evidence type="ECO:0000256" key="1">
    <source>
        <dbReference type="SAM" id="MobiDB-lite"/>
    </source>
</evidence>
<name>A0AAV4CC60_9GAST</name>
<accession>A0AAV4CC60</accession>
<protein>
    <submittedName>
        <fullName evidence="3">Uncharacterized protein</fullName>
    </submittedName>
</protein>
<evidence type="ECO:0000256" key="2">
    <source>
        <dbReference type="SAM" id="SignalP"/>
    </source>
</evidence>
<feature type="signal peptide" evidence="2">
    <location>
        <begin position="1"/>
        <end position="22"/>
    </location>
</feature>
<gene>
    <name evidence="3" type="ORF">PoB_005551500</name>
</gene>
<reference evidence="3 4" key="1">
    <citation type="journal article" date="2021" name="Elife">
        <title>Chloroplast acquisition without the gene transfer in kleptoplastic sea slugs, Plakobranchus ocellatus.</title>
        <authorList>
            <person name="Maeda T."/>
            <person name="Takahashi S."/>
            <person name="Yoshida T."/>
            <person name="Shimamura S."/>
            <person name="Takaki Y."/>
            <person name="Nagai Y."/>
            <person name="Toyoda A."/>
            <person name="Suzuki Y."/>
            <person name="Arimoto A."/>
            <person name="Ishii H."/>
            <person name="Satoh N."/>
            <person name="Nishiyama T."/>
            <person name="Hasebe M."/>
            <person name="Maruyama T."/>
            <person name="Minagawa J."/>
            <person name="Obokata J."/>
            <person name="Shigenobu S."/>
        </authorList>
    </citation>
    <scope>NUCLEOTIDE SEQUENCE [LARGE SCALE GENOMIC DNA]</scope>
</reference>
<proteinExistence type="predicted"/>
<sequence length="91" mass="9778">MEIRHLSCIVICLCVGSQGLMAEMASPDPLHSSTSSTSQSVKVKTKAPVDAITPKAKFLKEVSSSTSKGHAPWHAKSSTPVFTIKYDDQEC</sequence>
<dbReference type="AlphaFoldDB" id="A0AAV4CC60"/>
<keyword evidence="4" id="KW-1185">Reference proteome</keyword>
<dbReference type="Proteomes" id="UP000735302">
    <property type="component" value="Unassembled WGS sequence"/>
</dbReference>
<keyword evidence="2" id="KW-0732">Signal</keyword>
<evidence type="ECO:0000313" key="3">
    <source>
        <dbReference type="EMBL" id="GFO29010.1"/>
    </source>
</evidence>
<evidence type="ECO:0000313" key="4">
    <source>
        <dbReference type="Proteomes" id="UP000735302"/>
    </source>
</evidence>
<feature type="chain" id="PRO_5043685701" evidence="2">
    <location>
        <begin position="23"/>
        <end position="91"/>
    </location>
</feature>
<organism evidence="3 4">
    <name type="scientific">Plakobranchus ocellatus</name>
    <dbReference type="NCBI Taxonomy" id="259542"/>
    <lineage>
        <taxon>Eukaryota</taxon>
        <taxon>Metazoa</taxon>
        <taxon>Spiralia</taxon>
        <taxon>Lophotrochozoa</taxon>
        <taxon>Mollusca</taxon>
        <taxon>Gastropoda</taxon>
        <taxon>Heterobranchia</taxon>
        <taxon>Euthyneura</taxon>
        <taxon>Panpulmonata</taxon>
        <taxon>Sacoglossa</taxon>
        <taxon>Placobranchoidea</taxon>
        <taxon>Plakobranchidae</taxon>
        <taxon>Plakobranchus</taxon>
    </lineage>
</organism>